<name>A0A7C9LRD4_9MICO</name>
<dbReference type="AlphaFoldDB" id="A0A7C9LRD4"/>
<dbReference type="SUPFAM" id="SSF47598">
    <property type="entry name" value="Ribbon-helix-helix"/>
    <property type="match status" value="1"/>
</dbReference>
<organism evidence="2 3">
    <name type="scientific">Agromyces luteolus</name>
    <dbReference type="NCBI Taxonomy" id="88373"/>
    <lineage>
        <taxon>Bacteria</taxon>
        <taxon>Bacillati</taxon>
        <taxon>Actinomycetota</taxon>
        <taxon>Actinomycetes</taxon>
        <taxon>Micrococcales</taxon>
        <taxon>Microbacteriaceae</taxon>
        <taxon>Agromyces</taxon>
    </lineage>
</organism>
<protein>
    <submittedName>
        <fullName evidence="2">Ribbon-helix-helix protein, CopG family</fullName>
    </submittedName>
</protein>
<evidence type="ECO:0000313" key="2">
    <source>
        <dbReference type="EMBL" id="MUN05856.1"/>
    </source>
</evidence>
<keyword evidence="3" id="KW-1185">Reference proteome</keyword>
<sequence length="78" mass="8758">MRTTIILPDEFARAVRERARAEGQTFTSFLEQALREHLARLDARAESQPFAVAPFEGTGLRPGVDLADSADLLDRMER</sequence>
<dbReference type="GO" id="GO:0006355">
    <property type="term" value="P:regulation of DNA-templated transcription"/>
    <property type="evidence" value="ECO:0007669"/>
    <property type="project" value="InterPro"/>
</dbReference>
<evidence type="ECO:0000259" key="1">
    <source>
        <dbReference type="Pfam" id="PF01402"/>
    </source>
</evidence>
<dbReference type="InterPro" id="IPR010985">
    <property type="entry name" value="Ribbon_hlx_hlx"/>
</dbReference>
<dbReference type="OrthoDB" id="4414064at2"/>
<comment type="caution">
    <text evidence="2">The sequence shown here is derived from an EMBL/GenBank/DDBJ whole genome shotgun (WGS) entry which is preliminary data.</text>
</comment>
<dbReference type="Pfam" id="PF01402">
    <property type="entry name" value="RHH_1"/>
    <property type="match status" value="1"/>
</dbReference>
<accession>A0A7C9LRD4</accession>
<feature type="domain" description="Ribbon-helix-helix protein CopG" evidence="1">
    <location>
        <begin position="1"/>
        <end position="40"/>
    </location>
</feature>
<proteinExistence type="predicted"/>
<dbReference type="RefSeq" id="WP_155840468.1">
    <property type="nucleotide sequence ID" value="NZ_BAAAIA010000009.1"/>
</dbReference>
<dbReference type="EMBL" id="WODA01000002">
    <property type="protein sequence ID" value="MUN05856.1"/>
    <property type="molecule type" value="Genomic_DNA"/>
</dbReference>
<evidence type="ECO:0000313" key="3">
    <source>
        <dbReference type="Proteomes" id="UP000480122"/>
    </source>
</evidence>
<reference evidence="2 3" key="1">
    <citation type="submission" date="2019-11" db="EMBL/GenBank/DDBJ databases">
        <title>Agromyces kandeliae sp. nov., isolated from mangrove soil.</title>
        <authorList>
            <person name="Wang R."/>
        </authorList>
    </citation>
    <scope>NUCLEOTIDE SEQUENCE [LARGE SCALE GENOMIC DNA]</scope>
    <source>
        <strain evidence="2 3">JCM 11431</strain>
    </source>
</reference>
<dbReference type="InterPro" id="IPR002145">
    <property type="entry name" value="CopG"/>
</dbReference>
<gene>
    <name evidence="2" type="ORF">GLX25_01820</name>
</gene>
<dbReference type="Proteomes" id="UP000480122">
    <property type="component" value="Unassembled WGS sequence"/>
</dbReference>